<feature type="region of interest" description="Disordered" evidence="1">
    <location>
        <begin position="74"/>
        <end position="113"/>
    </location>
</feature>
<reference evidence="2 3" key="1">
    <citation type="journal article" date="2016" name="Nat. Commun.">
        <title>Thousands of microbial genomes shed light on interconnected biogeochemical processes in an aquifer system.</title>
        <authorList>
            <person name="Anantharaman K."/>
            <person name="Brown C.T."/>
            <person name="Hug L.A."/>
            <person name="Sharon I."/>
            <person name="Castelle C.J."/>
            <person name="Probst A.J."/>
            <person name="Thomas B.C."/>
            <person name="Singh A."/>
            <person name="Wilkins M.J."/>
            <person name="Karaoz U."/>
            <person name="Brodie E.L."/>
            <person name="Williams K.H."/>
            <person name="Hubbard S.S."/>
            <person name="Banfield J.F."/>
        </authorList>
    </citation>
    <scope>NUCLEOTIDE SEQUENCE [LARGE SCALE GENOMIC DNA]</scope>
</reference>
<evidence type="ECO:0000256" key="1">
    <source>
        <dbReference type="SAM" id="MobiDB-lite"/>
    </source>
</evidence>
<protein>
    <submittedName>
        <fullName evidence="2">Uncharacterized protein</fullName>
    </submittedName>
</protein>
<evidence type="ECO:0000313" key="3">
    <source>
        <dbReference type="Proteomes" id="UP000178723"/>
    </source>
</evidence>
<sequence>MESKECENSGLCHCGTYLGADQNGFCPECGGKRGGDSSVSQQERKAAELAFDNQGIVGGAAGIIEEIKKGQREPGSVIVPSNPDAVREIDESAGRMLERRRKRLSPHGRGKSR</sequence>
<dbReference type="Proteomes" id="UP000178723">
    <property type="component" value="Unassembled WGS sequence"/>
</dbReference>
<feature type="compositionally biased region" description="Basic and acidic residues" evidence="1">
    <location>
        <begin position="85"/>
        <end position="97"/>
    </location>
</feature>
<comment type="caution">
    <text evidence="2">The sequence shown here is derived from an EMBL/GenBank/DDBJ whole genome shotgun (WGS) entry which is preliminary data.</text>
</comment>
<evidence type="ECO:0000313" key="2">
    <source>
        <dbReference type="EMBL" id="OGL86878.1"/>
    </source>
</evidence>
<organism evidence="2 3">
    <name type="scientific">Candidatus Uhrbacteria bacterium RIFCSPLOWO2_02_FULL_48_12</name>
    <dbReference type="NCBI Taxonomy" id="1802407"/>
    <lineage>
        <taxon>Bacteria</taxon>
        <taxon>Candidatus Uhriibacteriota</taxon>
    </lineage>
</organism>
<proteinExistence type="predicted"/>
<name>A0A1F7V9U8_9BACT</name>
<feature type="compositionally biased region" description="Basic residues" evidence="1">
    <location>
        <begin position="98"/>
        <end position="113"/>
    </location>
</feature>
<dbReference type="EMBL" id="MGEP01000041">
    <property type="protein sequence ID" value="OGL86878.1"/>
    <property type="molecule type" value="Genomic_DNA"/>
</dbReference>
<gene>
    <name evidence="2" type="ORF">A3I40_01500</name>
</gene>
<dbReference type="AlphaFoldDB" id="A0A1F7V9U8"/>
<accession>A0A1F7V9U8</accession>